<evidence type="ECO:0000256" key="4">
    <source>
        <dbReference type="ARBA" id="ARBA00023125"/>
    </source>
</evidence>
<keyword evidence="3" id="KW-0805">Transcription regulation</keyword>
<dbReference type="Gene3D" id="1.10.10.10">
    <property type="entry name" value="Winged helix-like DNA-binding domain superfamily/Winged helix DNA-binding domain"/>
    <property type="match status" value="1"/>
</dbReference>
<dbReference type="PANTHER" id="PTHR30363:SF4">
    <property type="entry name" value="GLYCEROL-3-PHOSPHATE REGULON REPRESSOR"/>
    <property type="match status" value="1"/>
</dbReference>
<dbReference type="SMART" id="SM01134">
    <property type="entry name" value="DeoRC"/>
    <property type="match status" value="1"/>
</dbReference>
<dbReference type="AlphaFoldDB" id="A0A6I6E845"/>
<evidence type="ECO:0000256" key="3">
    <source>
        <dbReference type="ARBA" id="ARBA00023015"/>
    </source>
</evidence>
<dbReference type="InterPro" id="IPR001034">
    <property type="entry name" value="DeoR_HTH"/>
</dbReference>
<reference evidence="8 9" key="1">
    <citation type="submission" date="2018-09" db="EMBL/GenBank/DDBJ databases">
        <title>Whole genome sequencing of Microbacterium oryzae strain MB-10T.</title>
        <authorList>
            <person name="Das S.K."/>
        </authorList>
    </citation>
    <scope>NUCLEOTIDE SEQUENCE [LARGE SCALE GENOMIC DNA]</scope>
    <source>
        <strain evidence="8 9">MB-10</strain>
    </source>
</reference>
<evidence type="ECO:0000256" key="6">
    <source>
        <dbReference type="ARBA" id="ARBA00024937"/>
    </source>
</evidence>
<dbReference type="SUPFAM" id="SSF100950">
    <property type="entry name" value="NagB/RpiA/CoA transferase-like"/>
    <property type="match status" value="1"/>
</dbReference>
<proteinExistence type="predicted"/>
<dbReference type="PRINTS" id="PR00037">
    <property type="entry name" value="HTHLACR"/>
</dbReference>
<organism evidence="8 9">
    <name type="scientific">Microbacterium oryzae</name>
    <dbReference type="NCBI Taxonomy" id="743009"/>
    <lineage>
        <taxon>Bacteria</taxon>
        <taxon>Bacillati</taxon>
        <taxon>Actinomycetota</taxon>
        <taxon>Actinomycetes</taxon>
        <taxon>Micrococcales</taxon>
        <taxon>Microbacteriaceae</taxon>
        <taxon>Microbacterium</taxon>
    </lineage>
</organism>
<dbReference type="InterPro" id="IPR018356">
    <property type="entry name" value="Tscrpt_reg_HTH_DeoR_CS"/>
</dbReference>
<protein>
    <recommendedName>
        <fullName evidence="1">Lactose phosphotransferase system repressor</fullName>
    </recommendedName>
</protein>
<dbReference type="EMBL" id="CP032550">
    <property type="protein sequence ID" value="QGU28957.1"/>
    <property type="molecule type" value="Genomic_DNA"/>
</dbReference>
<evidence type="ECO:0000256" key="2">
    <source>
        <dbReference type="ARBA" id="ARBA00022491"/>
    </source>
</evidence>
<evidence type="ECO:0000259" key="7">
    <source>
        <dbReference type="PROSITE" id="PS51000"/>
    </source>
</evidence>
<evidence type="ECO:0000313" key="9">
    <source>
        <dbReference type="Proteomes" id="UP000422989"/>
    </source>
</evidence>
<dbReference type="InterPro" id="IPR036390">
    <property type="entry name" value="WH_DNA-bd_sf"/>
</dbReference>
<keyword evidence="2" id="KW-0678">Repressor</keyword>
<sequence>MYATERRELIEQALAADSRVAVSELAERLGVTTETVRRDLAVLEDAGVLRRVHGGAVLTHRGSLAETDLRERAGRQSAAKRAIAVRALDALAHGFTGSLFLDAGTTTAALAESLPARIAGSRVEVVTHAVAIAAALSTADGLALSVVGGRVRGVTGAAVGARTVEAVEALRPDVAFVGANALSASFGASTPDPDEADVKSAIVRSARRVVLLADASKFGDESLQRFARLDEIDVLVTDEHPDPALADALEAADVEVWVA</sequence>
<evidence type="ECO:0000256" key="1">
    <source>
        <dbReference type="ARBA" id="ARBA00021390"/>
    </source>
</evidence>
<dbReference type="PROSITE" id="PS51000">
    <property type="entry name" value="HTH_DEOR_2"/>
    <property type="match status" value="1"/>
</dbReference>
<feature type="domain" description="HTH deoR-type" evidence="7">
    <location>
        <begin position="3"/>
        <end position="58"/>
    </location>
</feature>
<keyword evidence="9" id="KW-1185">Reference proteome</keyword>
<name>A0A6I6E845_9MICO</name>
<dbReference type="Proteomes" id="UP000422989">
    <property type="component" value="Chromosome"/>
</dbReference>
<dbReference type="InterPro" id="IPR014036">
    <property type="entry name" value="DeoR-like_C"/>
</dbReference>
<keyword evidence="5" id="KW-0804">Transcription</keyword>
<dbReference type="Pfam" id="PF00455">
    <property type="entry name" value="DeoRC"/>
    <property type="match status" value="1"/>
</dbReference>
<dbReference type="InterPro" id="IPR050313">
    <property type="entry name" value="Carb_Metab_HTH_regulators"/>
</dbReference>
<dbReference type="GO" id="GO:0003677">
    <property type="term" value="F:DNA binding"/>
    <property type="evidence" value="ECO:0007669"/>
    <property type="project" value="UniProtKB-KW"/>
</dbReference>
<accession>A0A6I6E845</accession>
<dbReference type="Gene3D" id="3.40.50.1360">
    <property type="match status" value="1"/>
</dbReference>
<dbReference type="InterPro" id="IPR037171">
    <property type="entry name" value="NagB/RpiA_transferase-like"/>
</dbReference>
<evidence type="ECO:0000313" key="8">
    <source>
        <dbReference type="EMBL" id="QGU28957.1"/>
    </source>
</evidence>
<dbReference type="PROSITE" id="PS00894">
    <property type="entry name" value="HTH_DEOR_1"/>
    <property type="match status" value="1"/>
</dbReference>
<dbReference type="SUPFAM" id="SSF46785">
    <property type="entry name" value="Winged helix' DNA-binding domain"/>
    <property type="match status" value="1"/>
</dbReference>
<comment type="function">
    <text evidence="6">Repressor of the lactose catabolism operon. Galactose-6-phosphate is the inducer.</text>
</comment>
<dbReference type="InterPro" id="IPR036388">
    <property type="entry name" value="WH-like_DNA-bd_sf"/>
</dbReference>
<evidence type="ECO:0000256" key="5">
    <source>
        <dbReference type="ARBA" id="ARBA00023163"/>
    </source>
</evidence>
<dbReference type="GO" id="GO:0003700">
    <property type="term" value="F:DNA-binding transcription factor activity"/>
    <property type="evidence" value="ECO:0007669"/>
    <property type="project" value="InterPro"/>
</dbReference>
<gene>
    <name evidence="8" type="ORF">D7D94_12710</name>
</gene>
<dbReference type="SMART" id="SM00420">
    <property type="entry name" value="HTH_DEOR"/>
    <property type="match status" value="1"/>
</dbReference>
<keyword evidence="4" id="KW-0238">DNA-binding</keyword>
<dbReference type="Pfam" id="PF08220">
    <property type="entry name" value="HTH_DeoR"/>
    <property type="match status" value="1"/>
</dbReference>
<dbReference type="KEGG" id="moj:D7D94_12710"/>
<dbReference type="RefSeq" id="WP_156242977.1">
    <property type="nucleotide sequence ID" value="NZ_BAAAZL010000003.1"/>
</dbReference>
<dbReference type="OrthoDB" id="7688673at2"/>
<dbReference type="PANTHER" id="PTHR30363">
    <property type="entry name" value="HTH-TYPE TRANSCRIPTIONAL REGULATOR SRLR-RELATED"/>
    <property type="match status" value="1"/>
</dbReference>